<proteinExistence type="predicted"/>
<gene>
    <name evidence="1" type="ORF">BDN72DRAFT_907096</name>
</gene>
<dbReference type="EMBL" id="ML209659">
    <property type="protein sequence ID" value="TFK58087.1"/>
    <property type="molecule type" value="Genomic_DNA"/>
</dbReference>
<feature type="non-terminal residue" evidence="1">
    <location>
        <position position="257"/>
    </location>
</feature>
<accession>A0ACD2ZZL3</accession>
<dbReference type="Proteomes" id="UP000308600">
    <property type="component" value="Unassembled WGS sequence"/>
</dbReference>
<reference evidence="1 2" key="1">
    <citation type="journal article" date="2019" name="Nat. Ecol. Evol.">
        <title>Megaphylogeny resolves global patterns of mushroom evolution.</title>
        <authorList>
            <person name="Varga T."/>
            <person name="Krizsan K."/>
            <person name="Foldi C."/>
            <person name="Dima B."/>
            <person name="Sanchez-Garcia M."/>
            <person name="Sanchez-Ramirez S."/>
            <person name="Szollosi G.J."/>
            <person name="Szarkandi J.G."/>
            <person name="Papp V."/>
            <person name="Albert L."/>
            <person name="Andreopoulos W."/>
            <person name="Angelini C."/>
            <person name="Antonin V."/>
            <person name="Barry K.W."/>
            <person name="Bougher N.L."/>
            <person name="Buchanan P."/>
            <person name="Buyck B."/>
            <person name="Bense V."/>
            <person name="Catcheside P."/>
            <person name="Chovatia M."/>
            <person name="Cooper J."/>
            <person name="Damon W."/>
            <person name="Desjardin D."/>
            <person name="Finy P."/>
            <person name="Geml J."/>
            <person name="Haridas S."/>
            <person name="Hughes K."/>
            <person name="Justo A."/>
            <person name="Karasinski D."/>
            <person name="Kautmanova I."/>
            <person name="Kiss B."/>
            <person name="Kocsube S."/>
            <person name="Kotiranta H."/>
            <person name="LaButti K.M."/>
            <person name="Lechner B.E."/>
            <person name="Liimatainen K."/>
            <person name="Lipzen A."/>
            <person name="Lukacs Z."/>
            <person name="Mihaltcheva S."/>
            <person name="Morgado L.N."/>
            <person name="Niskanen T."/>
            <person name="Noordeloos M.E."/>
            <person name="Ohm R.A."/>
            <person name="Ortiz-Santana B."/>
            <person name="Ovrebo C."/>
            <person name="Racz N."/>
            <person name="Riley R."/>
            <person name="Savchenko A."/>
            <person name="Shiryaev A."/>
            <person name="Soop K."/>
            <person name="Spirin V."/>
            <person name="Szebenyi C."/>
            <person name="Tomsovsky M."/>
            <person name="Tulloss R.E."/>
            <person name="Uehling J."/>
            <person name="Grigoriev I.V."/>
            <person name="Vagvolgyi C."/>
            <person name="Papp T."/>
            <person name="Martin F.M."/>
            <person name="Miettinen O."/>
            <person name="Hibbett D.S."/>
            <person name="Nagy L.G."/>
        </authorList>
    </citation>
    <scope>NUCLEOTIDE SEQUENCE [LARGE SCALE GENOMIC DNA]</scope>
    <source>
        <strain evidence="1 2">NL-1719</strain>
    </source>
</reference>
<keyword evidence="2" id="KW-1185">Reference proteome</keyword>
<organism evidence="1 2">
    <name type="scientific">Pluteus cervinus</name>
    <dbReference type="NCBI Taxonomy" id="181527"/>
    <lineage>
        <taxon>Eukaryota</taxon>
        <taxon>Fungi</taxon>
        <taxon>Dikarya</taxon>
        <taxon>Basidiomycota</taxon>
        <taxon>Agaricomycotina</taxon>
        <taxon>Agaricomycetes</taxon>
        <taxon>Agaricomycetidae</taxon>
        <taxon>Agaricales</taxon>
        <taxon>Pluteineae</taxon>
        <taxon>Pluteaceae</taxon>
        <taxon>Pluteus</taxon>
    </lineage>
</organism>
<sequence>MASAASQADVAELRRRPEFQRLPWLTGPTNWTFTGSAKNVNDALVNFENGAMLGTDAPNEHFRSLFGLPGAVDHSSSGNTFKSPQKAYESHMSDWWTLLVRAQSLFKEDNSSPNPAPTANRKLQLLRQALNYESQNRARVILRNFTISAFHLCLLLEGKADLPDDYAELCRVLQLDDQEALSFKPKSMACLKSPLQCSLAISPLCLLMTFDLSKRNTSRQDLLSAWMGLTAIRPPRLKEVEDCLWSALFDIATLNVD</sequence>
<evidence type="ECO:0000313" key="1">
    <source>
        <dbReference type="EMBL" id="TFK58087.1"/>
    </source>
</evidence>
<evidence type="ECO:0000313" key="2">
    <source>
        <dbReference type="Proteomes" id="UP000308600"/>
    </source>
</evidence>
<name>A0ACD2ZZL3_9AGAR</name>
<protein>
    <submittedName>
        <fullName evidence="1">Uncharacterized protein</fullName>
    </submittedName>
</protein>